<evidence type="ECO:0000313" key="2">
    <source>
        <dbReference type="EMBL" id="OCT74657.1"/>
    </source>
</evidence>
<dbReference type="EMBL" id="CM004477">
    <property type="protein sequence ID" value="OCT74657.1"/>
    <property type="molecule type" value="Genomic_DNA"/>
</dbReference>
<keyword evidence="1" id="KW-1133">Transmembrane helix</keyword>
<sequence>MYFYQVLNTGQCTFLWRKKSSVTSVSTTFFGLLLFFYSPFVHSLSASCLLSIWLWEARSIKCNASYLKCFCFLPFPTFNDYRVTYLKWAEQLLRFHIHIKRGSLNAAKLLVLWQLFVVGMLEDSFKVLSPVYKCFPKFPCPLS</sequence>
<accession>A0A974HE61</accession>
<proteinExistence type="predicted"/>
<name>A0A974HE61_XENLA</name>
<gene>
    <name evidence="2" type="ORF">XELAEV_18033644mg</name>
</gene>
<organism evidence="2 3">
    <name type="scientific">Xenopus laevis</name>
    <name type="common">African clawed frog</name>
    <dbReference type="NCBI Taxonomy" id="8355"/>
    <lineage>
        <taxon>Eukaryota</taxon>
        <taxon>Metazoa</taxon>
        <taxon>Chordata</taxon>
        <taxon>Craniata</taxon>
        <taxon>Vertebrata</taxon>
        <taxon>Euteleostomi</taxon>
        <taxon>Amphibia</taxon>
        <taxon>Batrachia</taxon>
        <taxon>Anura</taxon>
        <taxon>Pipoidea</taxon>
        <taxon>Pipidae</taxon>
        <taxon>Xenopodinae</taxon>
        <taxon>Xenopus</taxon>
        <taxon>Xenopus</taxon>
    </lineage>
</organism>
<feature type="transmembrane region" description="Helical" evidence="1">
    <location>
        <begin position="29"/>
        <end position="55"/>
    </location>
</feature>
<dbReference type="Proteomes" id="UP000694892">
    <property type="component" value="Chromosome 6S"/>
</dbReference>
<keyword evidence="1" id="KW-0812">Transmembrane</keyword>
<dbReference type="AlphaFoldDB" id="A0A974HE61"/>
<protein>
    <submittedName>
        <fullName evidence="2">Uncharacterized protein</fullName>
    </submittedName>
</protein>
<keyword evidence="1" id="KW-0472">Membrane</keyword>
<evidence type="ECO:0000313" key="3">
    <source>
        <dbReference type="Proteomes" id="UP000694892"/>
    </source>
</evidence>
<reference evidence="3" key="1">
    <citation type="journal article" date="2016" name="Nature">
        <title>Genome evolution in the allotetraploid frog Xenopus laevis.</title>
        <authorList>
            <person name="Session A.M."/>
            <person name="Uno Y."/>
            <person name="Kwon T."/>
            <person name="Chapman J.A."/>
            <person name="Toyoda A."/>
            <person name="Takahashi S."/>
            <person name="Fukui A."/>
            <person name="Hikosaka A."/>
            <person name="Suzuki A."/>
            <person name="Kondo M."/>
            <person name="van Heeringen S.J."/>
            <person name="Quigley I."/>
            <person name="Heinz S."/>
            <person name="Ogino H."/>
            <person name="Ochi H."/>
            <person name="Hellsten U."/>
            <person name="Lyons J.B."/>
            <person name="Simakov O."/>
            <person name="Putnam N."/>
            <person name="Stites J."/>
            <person name="Kuroki Y."/>
            <person name="Tanaka T."/>
            <person name="Michiue T."/>
            <person name="Watanabe M."/>
            <person name="Bogdanovic O."/>
            <person name="Lister R."/>
            <person name="Georgiou G."/>
            <person name="Paranjpe S.S."/>
            <person name="van Kruijsbergen I."/>
            <person name="Shu S."/>
            <person name="Carlson J."/>
            <person name="Kinoshita T."/>
            <person name="Ohta Y."/>
            <person name="Mawaribuchi S."/>
            <person name="Jenkins J."/>
            <person name="Grimwood J."/>
            <person name="Schmutz J."/>
            <person name="Mitros T."/>
            <person name="Mozaffari S.V."/>
            <person name="Suzuki Y."/>
            <person name="Haramoto Y."/>
            <person name="Yamamoto T.S."/>
            <person name="Takagi C."/>
            <person name="Heald R."/>
            <person name="Miller K."/>
            <person name="Haudenschild C."/>
            <person name="Kitzman J."/>
            <person name="Nakayama T."/>
            <person name="Izutsu Y."/>
            <person name="Robert J."/>
            <person name="Fortriede J."/>
            <person name="Burns K."/>
            <person name="Lotay V."/>
            <person name="Karimi K."/>
            <person name="Yasuoka Y."/>
            <person name="Dichmann D.S."/>
            <person name="Flajnik M.F."/>
            <person name="Houston D.W."/>
            <person name="Shendure J."/>
            <person name="DuPasquier L."/>
            <person name="Vize P.D."/>
            <person name="Zorn A.M."/>
            <person name="Ito M."/>
            <person name="Marcotte E.M."/>
            <person name="Wallingford J.B."/>
            <person name="Ito Y."/>
            <person name="Asashima M."/>
            <person name="Ueno N."/>
            <person name="Matsuda Y."/>
            <person name="Veenstra G.J."/>
            <person name="Fujiyama A."/>
            <person name="Harland R.M."/>
            <person name="Taira M."/>
            <person name="Rokhsar D.S."/>
        </authorList>
    </citation>
    <scope>NUCLEOTIDE SEQUENCE [LARGE SCALE GENOMIC DNA]</scope>
    <source>
        <strain evidence="3">J</strain>
    </source>
</reference>
<evidence type="ECO:0000256" key="1">
    <source>
        <dbReference type="SAM" id="Phobius"/>
    </source>
</evidence>